<sequence>MNDSKTQEVRDFNQNTATLLSVKTSNNFEDYRVFWVDEQIDKSADCQKTLKALEFITKSIEQFYDIEKSLSEIHSLKDDSTIFYILSGSFAQKYLYRMSSSRIRCIYIFCYEKTFHETFLSKTQTNIRGVFNRTDELIKTLSTDIRAYCDRWAFDEQSFWQEYDQSYDFYHLINSILANLSTTKEAREEFIDVCRAYYRKNSTMLEKVKEFEDNYTADKVIRYYTQGNCFHTIVNRALRTRQIDLMFKCRMFIADLNDILHKRFNNDNGSDGENELNRLNKSSKIFW</sequence>
<evidence type="ECO:0000313" key="2">
    <source>
        <dbReference type="EMBL" id="CAF1443305.1"/>
    </source>
</evidence>
<dbReference type="EMBL" id="CAJNOU010004478">
    <property type="protein sequence ID" value="CAF1443325.1"/>
    <property type="molecule type" value="Genomic_DNA"/>
</dbReference>
<proteinExistence type="predicted"/>
<dbReference type="EMBL" id="CAJNOO010004631">
    <property type="protein sequence ID" value="CAF1388070.1"/>
    <property type="molecule type" value="Genomic_DNA"/>
</dbReference>
<evidence type="ECO:0000313" key="1">
    <source>
        <dbReference type="EMBL" id="CAF1388070.1"/>
    </source>
</evidence>
<accession>A0A815P2P0</accession>
<reference evidence="3" key="1">
    <citation type="submission" date="2021-02" db="EMBL/GenBank/DDBJ databases">
        <authorList>
            <person name="Nowell W R."/>
        </authorList>
    </citation>
    <scope>NUCLEOTIDE SEQUENCE</scope>
</reference>
<dbReference type="Proteomes" id="UP000663889">
    <property type="component" value="Unassembled WGS sequence"/>
</dbReference>
<comment type="caution">
    <text evidence="3">The sequence shown here is derived from an EMBL/GenBank/DDBJ whole genome shotgun (WGS) entry which is preliminary data.</text>
</comment>
<dbReference type="Proteomes" id="UP000663882">
    <property type="component" value="Unassembled WGS sequence"/>
</dbReference>
<gene>
    <name evidence="1" type="ORF">RFH988_LOCUS34203</name>
    <name evidence="2" type="ORF">SEV965_LOCUS33338</name>
    <name evidence="3" type="ORF">SEV965_LOCUS33339</name>
</gene>
<protein>
    <submittedName>
        <fullName evidence="3">Uncharacterized protein</fullName>
    </submittedName>
</protein>
<evidence type="ECO:0000313" key="3">
    <source>
        <dbReference type="EMBL" id="CAF1443325.1"/>
    </source>
</evidence>
<name>A0A815P2P0_9BILA</name>
<evidence type="ECO:0000313" key="4">
    <source>
        <dbReference type="Proteomes" id="UP000663889"/>
    </source>
</evidence>
<dbReference type="EMBL" id="CAJNOU010004478">
    <property type="protein sequence ID" value="CAF1443305.1"/>
    <property type="molecule type" value="Genomic_DNA"/>
</dbReference>
<organism evidence="3 4">
    <name type="scientific">Rotaria sordida</name>
    <dbReference type="NCBI Taxonomy" id="392033"/>
    <lineage>
        <taxon>Eukaryota</taxon>
        <taxon>Metazoa</taxon>
        <taxon>Spiralia</taxon>
        <taxon>Gnathifera</taxon>
        <taxon>Rotifera</taxon>
        <taxon>Eurotatoria</taxon>
        <taxon>Bdelloidea</taxon>
        <taxon>Philodinida</taxon>
        <taxon>Philodinidae</taxon>
        <taxon>Rotaria</taxon>
    </lineage>
</organism>
<dbReference type="AlphaFoldDB" id="A0A815P2P0"/>